<dbReference type="EMBL" id="MBUA01000001">
    <property type="protein sequence ID" value="MBC6490549.1"/>
    <property type="molecule type" value="Genomic_DNA"/>
</dbReference>
<dbReference type="Proteomes" id="UP000765802">
    <property type="component" value="Unassembled WGS sequence"/>
</dbReference>
<evidence type="ECO:0000313" key="2">
    <source>
        <dbReference type="Proteomes" id="UP000765802"/>
    </source>
</evidence>
<sequence length="72" mass="8012">MNIPAICILYFPVLKIPAVAGGLKYIQYHAAQRGAGQDFRFGLALFGRNSLLRSLLGFAFHNKFQIQASSFH</sequence>
<reference evidence="1 2" key="1">
    <citation type="submission" date="2016-07" db="EMBL/GenBank/DDBJ databases">
        <title>Genome analysis of Flavihumibacter stibioxidans YS-17.</title>
        <authorList>
            <person name="Shi K."/>
            <person name="Han Y."/>
            <person name="Wang G."/>
        </authorList>
    </citation>
    <scope>NUCLEOTIDE SEQUENCE [LARGE SCALE GENOMIC DNA]</scope>
    <source>
        <strain evidence="1 2">YS-17</strain>
    </source>
</reference>
<proteinExistence type="predicted"/>
<accession>A0ABR7M6B2</accession>
<gene>
    <name evidence="1" type="ORF">BC349_06200</name>
</gene>
<protein>
    <submittedName>
        <fullName evidence="1">Uncharacterized protein</fullName>
    </submittedName>
</protein>
<evidence type="ECO:0000313" key="1">
    <source>
        <dbReference type="EMBL" id="MBC6490549.1"/>
    </source>
</evidence>
<organism evidence="1 2">
    <name type="scientific">Flavihumibacter stibioxidans</name>
    <dbReference type="NCBI Taxonomy" id="1834163"/>
    <lineage>
        <taxon>Bacteria</taxon>
        <taxon>Pseudomonadati</taxon>
        <taxon>Bacteroidota</taxon>
        <taxon>Chitinophagia</taxon>
        <taxon>Chitinophagales</taxon>
        <taxon>Chitinophagaceae</taxon>
        <taxon>Flavihumibacter</taxon>
    </lineage>
</organism>
<name>A0ABR7M6B2_9BACT</name>
<comment type="caution">
    <text evidence="1">The sequence shown here is derived from an EMBL/GenBank/DDBJ whole genome shotgun (WGS) entry which is preliminary data.</text>
</comment>
<keyword evidence="2" id="KW-1185">Reference proteome</keyword>